<accession>A0A345HQR6</accession>
<dbReference type="InterPro" id="IPR013740">
    <property type="entry name" value="Redoxin"/>
</dbReference>
<evidence type="ECO:0000256" key="5">
    <source>
        <dbReference type="ARBA" id="ARBA00023284"/>
    </source>
</evidence>
<dbReference type="GO" id="GO:0030313">
    <property type="term" value="C:cell envelope"/>
    <property type="evidence" value="ECO:0007669"/>
    <property type="project" value="UniProtKB-SubCell"/>
</dbReference>
<dbReference type="PROSITE" id="PS00194">
    <property type="entry name" value="THIOREDOXIN_1"/>
    <property type="match status" value="1"/>
</dbReference>
<dbReference type="InterPro" id="IPR036249">
    <property type="entry name" value="Thioredoxin-like_sf"/>
</dbReference>
<evidence type="ECO:0000259" key="7">
    <source>
        <dbReference type="PROSITE" id="PS51352"/>
    </source>
</evidence>
<dbReference type="RefSeq" id="WP_114660374.1">
    <property type="nucleotide sequence ID" value="NZ_CP031194.1"/>
</dbReference>
<keyword evidence="2" id="KW-0201">Cytochrome c-type biogenesis</keyword>
<evidence type="ECO:0000313" key="8">
    <source>
        <dbReference type="EMBL" id="AXG79040.1"/>
    </source>
</evidence>
<dbReference type="PROSITE" id="PS51352">
    <property type="entry name" value="THIOREDOXIN_2"/>
    <property type="match status" value="1"/>
</dbReference>
<dbReference type="CDD" id="cd02966">
    <property type="entry name" value="TlpA_like_family"/>
    <property type="match status" value="1"/>
</dbReference>
<gene>
    <name evidence="8" type="ORF">DVK44_16585</name>
</gene>
<dbReference type="SUPFAM" id="SSF52833">
    <property type="entry name" value="Thioredoxin-like"/>
    <property type="match status" value="1"/>
</dbReference>
<dbReference type="EMBL" id="CP031194">
    <property type="protein sequence ID" value="AXG79040.1"/>
    <property type="molecule type" value="Genomic_DNA"/>
</dbReference>
<keyword evidence="3" id="KW-0735">Signal-anchor</keyword>
<name>A0A345HQR6_9ACTN</name>
<reference evidence="9" key="1">
    <citation type="submission" date="2018-07" db="EMBL/GenBank/DDBJ databases">
        <authorList>
            <person name="Zhao J."/>
        </authorList>
    </citation>
    <scope>NUCLEOTIDE SEQUENCE [LARGE SCALE GENOMIC DNA]</scope>
    <source>
        <strain evidence="9">GSSD-12</strain>
    </source>
</reference>
<dbReference type="AlphaFoldDB" id="A0A345HQR6"/>
<evidence type="ECO:0000256" key="6">
    <source>
        <dbReference type="SAM" id="SignalP"/>
    </source>
</evidence>
<comment type="subcellular location">
    <subcellularLocation>
        <location evidence="1">Cell envelope</location>
    </subcellularLocation>
</comment>
<feature type="domain" description="Thioredoxin" evidence="7">
    <location>
        <begin position="51"/>
        <end position="197"/>
    </location>
</feature>
<keyword evidence="3" id="KW-0812">Transmembrane</keyword>
<dbReference type="Proteomes" id="UP000253868">
    <property type="component" value="Chromosome"/>
</dbReference>
<evidence type="ECO:0000256" key="2">
    <source>
        <dbReference type="ARBA" id="ARBA00022748"/>
    </source>
</evidence>
<evidence type="ECO:0000256" key="3">
    <source>
        <dbReference type="ARBA" id="ARBA00022968"/>
    </source>
</evidence>
<dbReference type="OrthoDB" id="9796554at2"/>
<evidence type="ECO:0000313" key="9">
    <source>
        <dbReference type="Proteomes" id="UP000253868"/>
    </source>
</evidence>
<keyword evidence="5" id="KW-0676">Redox-active center</keyword>
<evidence type="ECO:0000256" key="4">
    <source>
        <dbReference type="ARBA" id="ARBA00023157"/>
    </source>
</evidence>
<evidence type="ECO:0000256" key="1">
    <source>
        <dbReference type="ARBA" id="ARBA00004196"/>
    </source>
</evidence>
<dbReference type="PANTHER" id="PTHR42852">
    <property type="entry name" value="THIOL:DISULFIDE INTERCHANGE PROTEIN DSBE"/>
    <property type="match status" value="1"/>
</dbReference>
<dbReference type="KEGG" id="spad:DVK44_16585"/>
<dbReference type="GO" id="GO:0016491">
    <property type="term" value="F:oxidoreductase activity"/>
    <property type="evidence" value="ECO:0007669"/>
    <property type="project" value="InterPro"/>
</dbReference>
<dbReference type="Pfam" id="PF08534">
    <property type="entry name" value="Redoxin"/>
    <property type="match status" value="1"/>
</dbReference>
<dbReference type="InterPro" id="IPR013766">
    <property type="entry name" value="Thioredoxin_domain"/>
</dbReference>
<feature type="signal peptide" evidence="6">
    <location>
        <begin position="1"/>
        <end position="22"/>
    </location>
</feature>
<dbReference type="InterPro" id="IPR017937">
    <property type="entry name" value="Thioredoxin_CS"/>
</dbReference>
<keyword evidence="9" id="KW-1185">Reference proteome</keyword>
<keyword evidence="4" id="KW-1015">Disulfide bond</keyword>
<sequence>MSPNCASRVVPLAALVTAGMLALTGCSNGGTSGGNGQTNYVAGAGGVSTVPEEKRRSPSEIKGVTLQGEKIDVADLKGKVVVMNVWGSWCPPCRAEAPRFVKVAKELKSEGVEFVGINTGNDNQQKAISFEKDYNVEYPSLYDPIGKVILSGFPKGTLNPQAIPSTIVLDRDGRIAARALRALGEEDLRKMIDPLIVEK</sequence>
<keyword evidence="6" id="KW-0732">Signal</keyword>
<dbReference type="Gene3D" id="3.40.30.10">
    <property type="entry name" value="Glutaredoxin"/>
    <property type="match status" value="1"/>
</dbReference>
<dbReference type="GO" id="GO:0017004">
    <property type="term" value="P:cytochrome complex assembly"/>
    <property type="evidence" value="ECO:0007669"/>
    <property type="project" value="UniProtKB-KW"/>
</dbReference>
<organism evidence="8 9">
    <name type="scientific">Streptomyces paludis</name>
    <dbReference type="NCBI Taxonomy" id="2282738"/>
    <lineage>
        <taxon>Bacteria</taxon>
        <taxon>Bacillati</taxon>
        <taxon>Actinomycetota</taxon>
        <taxon>Actinomycetes</taxon>
        <taxon>Kitasatosporales</taxon>
        <taxon>Streptomycetaceae</taxon>
        <taxon>Streptomyces</taxon>
    </lineage>
</organism>
<feature type="chain" id="PRO_5039629990" evidence="6">
    <location>
        <begin position="23"/>
        <end position="199"/>
    </location>
</feature>
<dbReference type="InterPro" id="IPR050553">
    <property type="entry name" value="Thioredoxin_ResA/DsbE_sf"/>
</dbReference>
<proteinExistence type="predicted"/>
<dbReference type="PANTHER" id="PTHR42852:SF6">
    <property type="entry name" value="THIOL:DISULFIDE INTERCHANGE PROTEIN DSBE"/>
    <property type="match status" value="1"/>
</dbReference>
<protein>
    <submittedName>
        <fullName evidence="8">TlpA family protein disulfide reductase</fullName>
    </submittedName>
</protein>